<dbReference type="AlphaFoldDB" id="A0A7G1Q8Z1"/>
<proteinExistence type="predicted"/>
<keyword evidence="2" id="KW-1185">Reference proteome</keyword>
<gene>
    <name evidence="1" type="ORF">NSCAC_0696</name>
</gene>
<dbReference type="KEGG" id="ntg:NSCAC_0696"/>
<evidence type="ECO:0000313" key="1">
    <source>
        <dbReference type="EMBL" id="CAB1275499.1"/>
    </source>
</evidence>
<accession>A0A7G1Q8Z1</accession>
<dbReference type="Proteomes" id="UP000516072">
    <property type="component" value="Chromosome"/>
</dbReference>
<dbReference type="EMBL" id="LR778175">
    <property type="protein sequence ID" value="CAB1275499.1"/>
    <property type="molecule type" value="Genomic_DNA"/>
</dbReference>
<organism evidence="1 2">
    <name type="scientific">Candidatus Nitrosacidococcus tergens</name>
    <dbReference type="NCBI Taxonomy" id="553981"/>
    <lineage>
        <taxon>Bacteria</taxon>
        <taxon>Pseudomonadati</taxon>
        <taxon>Pseudomonadota</taxon>
        <taxon>Gammaproteobacteria</taxon>
        <taxon>Chromatiales</taxon>
        <taxon>Chromatiaceae</taxon>
        <taxon>Candidatus Nitrosacidococcus</taxon>
    </lineage>
</organism>
<dbReference type="RefSeq" id="WP_197745020.1">
    <property type="nucleotide sequence ID" value="NZ_LR778175.1"/>
</dbReference>
<evidence type="ECO:0000313" key="2">
    <source>
        <dbReference type="Proteomes" id="UP000516072"/>
    </source>
</evidence>
<sequence>MDRDTVDKLKAGLYYLHAFKAVQASSIDKTAAPLVWFRTNIYLKTTKIKWTEQYQAYTSRDSLIPNGTVSASTAYNIDFGQILVVNSEAGTGDVVGRGVPETISVRNNVIGTEFTSGISQMVGDKASPLCALPLYGAGHLITMAPIQKVLVMFSAESKVAGSVTYKAFSPSGLFNFGKETEREVQYEINNGWSWGKAIWGETVLPGDELQSLLIERSVVLEDRVNYWRSIS</sequence>
<protein>
    <submittedName>
        <fullName evidence="1">Uncharacterized protein</fullName>
    </submittedName>
</protein>
<name>A0A7G1Q8Z1_9GAMM</name>
<reference evidence="1 2" key="1">
    <citation type="submission" date="2020-03" db="EMBL/GenBank/DDBJ databases">
        <authorList>
            <person name="Picone N."/>
        </authorList>
    </citation>
    <scope>NUCLEOTIDE SEQUENCE [LARGE SCALE GENOMIC DNA]</scope>
    <source>
        <strain evidence="1">NSCAC1</strain>
    </source>
</reference>